<dbReference type="PANTHER" id="PTHR16220">
    <property type="entry name" value="WD REPEAT PROTEIN 8-RELATED"/>
    <property type="match status" value="1"/>
</dbReference>
<proteinExistence type="predicted"/>
<dbReference type="GeneID" id="97129635"/>
<name>A0ABX2MDZ6_9BACL</name>
<gene>
    <name evidence="1" type="ORF">HP548_02910</name>
</gene>
<reference evidence="1 2" key="1">
    <citation type="submission" date="2020-05" db="EMBL/GenBank/DDBJ databases">
        <title>Genome Sequencing of Type Strains.</title>
        <authorList>
            <person name="Lemaire J.F."/>
            <person name="Inderbitzin P."/>
            <person name="Gregorio O.A."/>
            <person name="Collins S.B."/>
            <person name="Wespe N."/>
            <person name="Knight-Connoni V."/>
        </authorList>
    </citation>
    <scope>NUCLEOTIDE SEQUENCE [LARGE SCALE GENOMIC DNA]</scope>
    <source>
        <strain evidence="1 2">DSM 19942</strain>
    </source>
</reference>
<dbReference type="InterPro" id="IPR015943">
    <property type="entry name" value="WD40/YVTN_repeat-like_dom_sf"/>
</dbReference>
<evidence type="ECO:0000313" key="1">
    <source>
        <dbReference type="EMBL" id="NUU53047.1"/>
    </source>
</evidence>
<dbReference type="Proteomes" id="UP000577724">
    <property type="component" value="Unassembled WGS sequence"/>
</dbReference>
<dbReference type="EMBL" id="JABMCC010000092">
    <property type="protein sequence ID" value="NUU53047.1"/>
    <property type="molecule type" value="Genomic_DNA"/>
</dbReference>
<sequence length="607" mass="65503">MLETMYPAAVNSRQTELATDIDDTQTSFTVLDGSVLPPAPNQLTLGTDESAETIKYTGKTGNEITGVTRGFEGAAKSWAAGTKLARYFTAYDHNTFKKNITDLDVRLNNIPAPEDASLTRKGIVQLSSATGSDSEGEAVTPKALNSVRKQADAKIGNLTELQTTDKDNLVDALNEVFTHVDEGKALVKTAVIVKGGTVAGTSPHSFQQLADGIDTIETATVISGQQQVTRTYAETIAVNDPVYTLTAFTNDTTIVDPPTTTGQFRGLSWSPDSKYFVAPSTSSPYISIYRVSGKSFTKLPNPSSLPRGSVNAATWSPDGKHLVLAIASSPYLDIYKIEGETFTKLPNPSVAPTGTPQDISFSPNGLYLAVGHTNSPYVTIYKRDGDTFTKLPNPAVLPPWPVLSVAWSPDSNYLVVGVNADGPFLTIYKRDGDTFTKLPNTAVLVPSAITALAFSPDGQHLWVGLNGAPYLMLYKRDGDTFTKLPDQQHSITSAVNRLAYDLKNQNLIVACGSSPFFIQFRRRGDVYIQNPIFPSAHTVAGRTIGFSADSNFVALGSNLVTIYSINYDNVFKSNNELLDLRGYLSEVGYALESGSAGDKKDIITIWR</sequence>
<comment type="caution">
    <text evidence="1">The sequence shown here is derived from an EMBL/GenBank/DDBJ whole genome shotgun (WGS) entry which is preliminary data.</text>
</comment>
<dbReference type="Gene3D" id="2.130.10.10">
    <property type="entry name" value="YVTN repeat-like/Quinoprotein amine dehydrogenase"/>
    <property type="match status" value="2"/>
</dbReference>
<dbReference type="InterPro" id="IPR001680">
    <property type="entry name" value="WD40_rpt"/>
</dbReference>
<dbReference type="InterPro" id="IPR005068">
    <property type="entry name" value="Phage_lambda_Stf-r2"/>
</dbReference>
<keyword evidence="2" id="KW-1185">Reference proteome</keyword>
<dbReference type="RefSeq" id="WP_175380847.1">
    <property type="nucleotide sequence ID" value="NZ_CBCRYD010000049.1"/>
</dbReference>
<dbReference type="PANTHER" id="PTHR16220:SF0">
    <property type="entry name" value="WD REPEAT-CONTAINING PROTEIN WRAP73"/>
    <property type="match status" value="1"/>
</dbReference>
<dbReference type="Pfam" id="PF03406">
    <property type="entry name" value="Phage_fiber_2"/>
    <property type="match status" value="1"/>
</dbReference>
<accession>A0ABX2MDZ6</accession>
<dbReference type="Pfam" id="PF00400">
    <property type="entry name" value="WD40"/>
    <property type="match status" value="1"/>
</dbReference>
<dbReference type="SUPFAM" id="SSF82171">
    <property type="entry name" value="DPP6 N-terminal domain-like"/>
    <property type="match status" value="1"/>
</dbReference>
<organism evidence="1 2">
    <name type="scientific">Paenibacillus taichungensis</name>
    <dbReference type="NCBI Taxonomy" id="484184"/>
    <lineage>
        <taxon>Bacteria</taxon>
        <taxon>Bacillati</taxon>
        <taxon>Bacillota</taxon>
        <taxon>Bacilli</taxon>
        <taxon>Bacillales</taxon>
        <taxon>Paenibacillaceae</taxon>
        <taxon>Paenibacillus</taxon>
    </lineage>
</organism>
<dbReference type="InterPro" id="IPR052778">
    <property type="entry name" value="Centrosome-WD_assoc"/>
</dbReference>
<protein>
    <submittedName>
        <fullName evidence="1">Beta-propeller fold lactonase family protein</fullName>
    </submittedName>
</protein>
<evidence type="ECO:0000313" key="2">
    <source>
        <dbReference type="Proteomes" id="UP000577724"/>
    </source>
</evidence>